<evidence type="ECO:0008006" key="4">
    <source>
        <dbReference type="Google" id="ProtNLM"/>
    </source>
</evidence>
<accession>A0A1A8VQF7</accession>
<feature type="transmembrane region" description="Helical" evidence="1">
    <location>
        <begin position="151"/>
        <end position="173"/>
    </location>
</feature>
<feature type="transmembrane region" description="Helical" evidence="1">
    <location>
        <begin position="42"/>
        <end position="59"/>
    </location>
</feature>
<evidence type="ECO:0000313" key="3">
    <source>
        <dbReference type="Proteomes" id="UP000078560"/>
    </source>
</evidence>
<dbReference type="EMBL" id="FLQU01000223">
    <property type="protein sequence ID" value="SBS82751.1"/>
    <property type="molecule type" value="Genomic_DNA"/>
</dbReference>
<name>A0A1A8VQF7_PLAOA</name>
<reference evidence="3" key="1">
    <citation type="submission" date="2016-05" db="EMBL/GenBank/DDBJ databases">
        <authorList>
            <person name="Naeem Raeece"/>
        </authorList>
    </citation>
    <scope>NUCLEOTIDE SEQUENCE [LARGE SCALE GENOMIC DNA]</scope>
</reference>
<keyword evidence="1" id="KW-1133">Transmembrane helix</keyword>
<gene>
    <name evidence="2" type="ORF">POVCU2_0016900</name>
</gene>
<sequence length="192" mass="22208">MLQGERCYSFKLGVQLPPVLLPPTGTSRAAVSRDCNKKRSKILNTVFCLPLFIFLKVYLSEVHFERAPLLRKIFHFVRAKMKFKLSLAKKKKGFDCSIIEGCKSIVNKLFGSGVDKYFKAVNISIIVIFVTVLNYIYNFDIKKLKNKDKNLLYMYYGFLACLVGFAISINWIYFEYSKNKKKRISPLDVKSN</sequence>
<protein>
    <recommendedName>
        <fullName evidence="4">Succinate dehydrogenase subunit 4</fullName>
    </recommendedName>
</protein>
<keyword evidence="1" id="KW-0472">Membrane</keyword>
<proteinExistence type="predicted"/>
<feature type="transmembrane region" description="Helical" evidence="1">
    <location>
        <begin position="117"/>
        <end position="139"/>
    </location>
</feature>
<organism evidence="2 3">
    <name type="scientific">Plasmodium ovale curtisi</name>
    <dbReference type="NCBI Taxonomy" id="864141"/>
    <lineage>
        <taxon>Eukaryota</taxon>
        <taxon>Sar</taxon>
        <taxon>Alveolata</taxon>
        <taxon>Apicomplexa</taxon>
        <taxon>Aconoidasida</taxon>
        <taxon>Haemosporida</taxon>
        <taxon>Plasmodiidae</taxon>
        <taxon>Plasmodium</taxon>
        <taxon>Plasmodium (Plasmodium)</taxon>
    </lineage>
</organism>
<keyword evidence="1" id="KW-0812">Transmembrane</keyword>
<evidence type="ECO:0000313" key="2">
    <source>
        <dbReference type="EMBL" id="SBS82751.1"/>
    </source>
</evidence>
<evidence type="ECO:0000256" key="1">
    <source>
        <dbReference type="SAM" id="Phobius"/>
    </source>
</evidence>
<dbReference type="AlphaFoldDB" id="A0A1A8VQF7"/>
<dbReference type="Proteomes" id="UP000078560">
    <property type="component" value="Unassembled WGS sequence"/>
</dbReference>